<proteinExistence type="predicted"/>
<evidence type="ECO:0000256" key="4">
    <source>
        <dbReference type="ARBA" id="ARBA00023163"/>
    </source>
</evidence>
<evidence type="ECO:0000256" key="3">
    <source>
        <dbReference type="ARBA" id="ARBA00023125"/>
    </source>
</evidence>
<organism evidence="8 9">
    <name type="scientific">Cudoniella acicularis</name>
    <dbReference type="NCBI Taxonomy" id="354080"/>
    <lineage>
        <taxon>Eukaryota</taxon>
        <taxon>Fungi</taxon>
        <taxon>Dikarya</taxon>
        <taxon>Ascomycota</taxon>
        <taxon>Pezizomycotina</taxon>
        <taxon>Leotiomycetes</taxon>
        <taxon>Helotiales</taxon>
        <taxon>Tricladiaceae</taxon>
        <taxon>Cudoniella</taxon>
    </lineage>
</organism>
<dbReference type="InterPro" id="IPR036879">
    <property type="entry name" value="TF_MADSbox_sf"/>
</dbReference>
<comment type="subcellular location">
    <subcellularLocation>
        <location evidence="1">Nucleus</location>
    </subcellularLocation>
</comment>
<comment type="caution">
    <text evidence="8">The sequence shown here is derived from an EMBL/GenBank/DDBJ whole genome shotgun (WGS) entry which is preliminary data.</text>
</comment>
<protein>
    <recommendedName>
        <fullName evidence="7">MADS-box domain-containing protein</fullName>
    </recommendedName>
</protein>
<evidence type="ECO:0000313" key="9">
    <source>
        <dbReference type="Proteomes" id="UP000566819"/>
    </source>
</evidence>
<name>A0A8H4W8D2_9HELO</name>
<sequence>MILTEEGRKQKILGPRKETLIRKGNELHEKCGVDVFILITNKDGAWHYRSNPNYFSEWCDNGWEGKGPEDFVTLSDHKKGSHTLLNHNFEDSNNDDLHLIQAFNAQGLPEQNLSTFGPTQHPGTALSGKTHPTENEAELSDDGWSSRSTMTIANVLNQLREGSMELDEGHRGPELRIHGGETEKYNERSASSNGPRRNSSSVGMQQKRITRNVTRRMREQEKGQRRNKYGFLTSA</sequence>
<feature type="compositionally biased region" description="Polar residues" evidence="6">
    <location>
        <begin position="188"/>
        <end position="204"/>
    </location>
</feature>
<keyword evidence="4" id="KW-0804">Transcription</keyword>
<dbReference type="PROSITE" id="PS50066">
    <property type="entry name" value="MADS_BOX_2"/>
    <property type="match status" value="1"/>
</dbReference>
<keyword evidence="2" id="KW-0805">Transcription regulation</keyword>
<dbReference type="GO" id="GO:0005634">
    <property type="term" value="C:nucleus"/>
    <property type="evidence" value="ECO:0007669"/>
    <property type="project" value="UniProtKB-SubCell"/>
</dbReference>
<dbReference type="AlphaFoldDB" id="A0A8H4W8D2"/>
<dbReference type="GO" id="GO:0045944">
    <property type="term" value="P:positive regulation of transcription by RNA polymerase II"/>
    <property type="evidence" value="ECO:0007669"/>
    <property type="project" value="UniProtKB-ARBA"/>
</dbReference>
<dbReference type="GO" id="GO:0003677">
    <property type="term" value="F:DNA binding"/>
    <property type="evidence" value="ECO:0007669"/>
    <property type="project" value="UniProtKB-KW"/>
</dbReference>
<keyword evidence="3" id="KW-0238">DNA-binding</keyword>
<dbReference type="InterPro" id="IPR002100">
    <property type="entry name" value="TF_MADSbox"/>
</dbReference>
<feature type="compositionally biased region" description="Basic and acidic residues" evidence="6">
    <location>
        <begin position="167"/>
        <end position="187"/>
    </location>
</feature>
<dbReference type="EMBL" id="JAAMPI010000123">
    <property type="protein sequence ID" value="KAF4635370.1"/>
    <property type="molecule type" value="Genomic_DNA"/>
</dbReference>
<keyword evidence="5" id="KW-0539">Nucleus</keyword>
<dbReference type="Proteomes" id="UP000566819">
    <property type="component" value="Unassembled WGS sequence"/>
</dbReference>
<feature type="region of interest" description="Disordered" evidence="6">
    <location>
        <begin position="112"/>
        <end position="144"/>
    </location>
</feature>
<evidence type="ECO:0000313" key="8">
    <source>
        <dbReference type="EMBL" id="KAF4635370.1"/>
    </source>
</evidence>
<feature type="domain" description="MADS-box" evidence="7">
    <location>
        <begin position="1"/>
        <end position="53"/>
    </location>
</feature>
<reference evidence="8 9" key="1">
    <citation type="submission" date="2020-03" db="EMBL/GenBank/DDBJ databases">
        <title>Draft Genome Sequence of Cudoniella acicularis.</title>
        <authorList>
            <person name="Buettner E."/>
            <person name="Kellner H."/>
        </authorList>
    </citation>
    <scope>NUCLEOTIDE SEQUENCE [LARGE SCALE GENOMIC DNA]</scope>
    <source>
        <strain evidence="8 9">DSM 108380</strain>
    </source>
</reference>
<evidence type="ECO:0000256" key="5">
    <source>
        <dbReference type="ARBA" id="ARBA00023242"/>
    </source>
</evidence>
<evidence type="ECO:0000256" key="2">
    <source>
        <dbReference type="ARBA" id="ARBA00023015"/>
    </source>
</evidence>
<dbReference type="GO" id="GO:0046983">
    <property type="term" value="F:protein dimerization activity"/>
    <property type="evidence" value="ECO:0007669"/>
    <property type="project" value="InterPro"/>
</dbReference>
<keyword evidence="9" id="KW-1185">Reference proteome</keyword>
<evidence type="ECO:0000256" key="1">
    <source>
        <dbReference type="ARBA" id="ARBA00004123"/>
    </source>
</evidence>
<feature type="region of interest" description="Disordered" evidence="6">
    <location>
        <begin position="163"/>
        <end position="235"/>
    </location>
</feature>
<evidence type="ECO:0000259" key="7">
    <source>
        <dbReference type="PROSITE" id="PS50066"/>
    </source>
</evidence>
<accession>A0A8H4W8D2</accession>
<feature type="compositionally biased region" description="Polar residues" evidence="6">
    <location>
        <begin position="112"/>
        <end position="122"/>
    </location>
</feature>
<evidence type="ECO:0000256" key="6">
    <source>
        <dbReference type="SAM" id="MobiDB-lite"/>
    </source>
</evidence>
<dbReference type="SUPFAM" id="SSF55455">
    <property type="entry name" value="SRF-like"/>
    <property type="match status" value="1"/>
</dbReference>
<gene>
    <name evidence="8" type="ORF">G7Y89_g2719</name>
</gene>